<dbReference type="InParanoid" id="U7E2R8"/>
<protein>
    <submittedName>
        <fullName evidence="1">Uncharacterized protein</fullName>
    </submittedName>
</protein>
<keyword evidence="2" id="KW-1185">Reference proteome</keyword>
<name>U7E2R8_POPTR</name>
<dbReference type="HOGENOM" id="CLU_2030708_0_0_1"/>
<proteinExistence type="predicted"/>
<dbReference type="EMBL" id="CM009308">
    <property type="protein sequence ID" value="PNS91586.1"/>
    <property type="molecule type" value="Genomic_DNA"/>
</dbReference>
<evidence type="ECO:0000313" key="2">
    <source>
        <dbReference type="Proteomes" id="UP000006729"/>
    </source>
</evidence>
<dbReference type="Proteomes" id="UP000006729">
    <property type="component" value="Chromosome 19"/>
</dbReference>
<accession>U7E2R8</accession>
<reference evidence="1 2" key="1">
    <citation type="journal article" date="2006" name="Science">
        <title>The genome of black cottonwood, Populus trichocarpa (Torr. &amp; Gray).</title>
        <authorList>
            <person name="Tuskan G.A."/>
            <person name="Difazio S."/>
            <person name="Jansson S."/>
            <person name="Bohlmann J."/>
            <person name="Grigoriev I."/>
            <person name="Hellsten U."/>
            <person name="Putnam N."/>
            <person name="Ralph S."/>
            <person name="Rombauts S."/>
            <person name="Salamov A."/>
            <person name="Schein J."/>
            <person name="Sterck L."/>
            <person name="Aerts A."/>
            <person name="Bhalerao R.R."/>
            <person name="Bhalerao R.P."/>
            <person name="Blaudez D."/>
            <person name="Boerjan W."/>
            <person name="Brun A."/>
            <person name="Brunner A."/>
            <person name="Busov V."/>
            <person name="Campbell M."/>
            <person name="Carlson J."/>
            <person name="Chalot M."/>
            <person name="Chapman J."/>
            <person name="Chen G.L."/>
            <person name="Cooper D."/>
            <person name="Coutinho P.M."/>
            <person name="Couturier J."/>
            <person name="Covert S."/>
            <person name="Cronk Q."/>
            <person name="Cunningham R."/>
            <person name="Davis J."/>
            <person name="Degroeve S."/>
            <person name="Dejardin A."/>
            <person name="Depamphilis C."/>
            <person name="Detter J."/>
            <person name="Dirks B."/>
            <person name="Dubchak I."/>
            <person name="Duplessis S."/>
            <person name="Ehlting J."/>
            <person name="Ellis B."/>
            <person name="Gendler K."/>
            <person name="Goodstein D."/>
            <person name="Gribskov M."/>
            <person name="Grimwood J."/>
            <person name="Groover A."/>
            <person name="Gunter L."/>
            <person name="Hamberger B."/>
            <person name="Heinze B."/>
            <person name="Helariutta Y."/>
            <person name="Henrissat B."/>
            <person name="Holligan D."/>
            <person name="Holt R."/>
            <person name="Huang W."/>
            <person name="Islam-Faridi N."/>
            <person name="Jones S."/>
            <person name="Jones-Rhoades M."/>
            <person name="Jorgensen R."/>
            <person name="Joshi C."/>
            <person name="Kangasjarvi J."/>
            <person name="Karlsson J."/>
            <person name="Kelleher C."/>
            <person name="Kirkpatrick R."/>
            <person name="Kirst M."/>
            <person name="Kohler A."/>
            <person name="Kalluri U."/>
            <person name="Larimer F."/>
            <person name="Leebens-Mack J."/>
            <person name="Leple J.C."/>
            <person name="Locascio P."/>
            <person name="Lou Y."/>
            <person name="Lucas S."/>
            <person name="Martin F."/>
            <person name="Montanini B."/>
            <person name="Napoli C."/>
            <person name="Nelson D.R."/>
            <person name="Nelson C."/>
            <person name="Nieminen K."/>
            <person name="Nilsson O."/>
            <person name="Pereda V."/>
            <person name="Peter G."/>
            <person name="Philippe R."/>
            <person name="Pilate G."/>
            <person name="Poliakov A."/>
            <person name="Razumovskaya J."/>
            <person name="Richardson P."/>
            <person name="Rinaldi C."/>
            <person name="Ritland K."/>
            <person name="Rouze P."/>
            <person name="Ryaboy D."/>
            <person name="Schmutz J."/>
            <person name="Schrader J."/>
            <person name="Segerman B."/>
            <person name="Shin H."/>
            <person name="Siddiqui A."/>
            <person name="Sterky F."/>
            <person name="Terry A."/>
            <person name="Tsai C.J."/>
            <person name="Uberbacher E."/>
            <person name="Unneberg P."/>
            <person name="Vahala J."/>
            <person name="Wall K."/>
            <person name="Wessler S."/>
            <person name="Yang G."/>
            <person name="Yin T."/>
            <person name="Douglas C."/>
            <person name="Marra M."/>
            <person name="Sandberg G."/>
            <person name="Van de Peer Y."/>
            <person name="Rokhsar D."/>
        </authorList>
    </citation>
    <scope>NUCLEOTIDE SEQUENCE [LARGE SCALE GENOMIC DNA]</scope>
    <source>
        <strain evidence="2">cv. Nisqually</strain>
    </source>
</reference>
<evidence type="ECO:0000313" key="1">
    <source>
        <dbReference type="EMBL" id="PNS91586.1"/>
    </source>
</evidence>
<organism evidence="1 2">
    <name type="scientific">Populus trichocarpa</name>
    <name type="common">Western balsam poplar</name>
    <name type="synonym">Populus balsamifera subsp. trichocarpa</name>
    <dbReference type="NCBI Taxonomy" id="3694"/>
    <lineage>
        <taxon>Eukaryota</taxon>
        <taxon>Viridiplantae</taxon>
        <taxon>Streptophyta</taxon>
        <taxon>Embryophyta</taxon>
        <taxon>Tracheophyta</taxon>
        <taxon>Spermatophyta</taxon>
        <taxon>Magnoliopsida</taxon>
        <taxon>eudicotyledons</taxon>
        <taxon>Gunneridae</taxon>
        <taxon>Pentapetalae</taxon>
        <taxon>rosids</taxon>
        <taxon>fabids</taxon>
        <taxon>Malpighiales</taxon>
        <taxon>Salicaceae</taxon>
        <taxon>Saliceae</taxon>
        <taxon>Populus</taxon>
    </lineage>
</organism>
<sequence>MQPLYLLDSGGASSPHATVTGGPFSSFGSVFLSFFLFLVADGSRVRAEVVILGQSPLQRGGGLWLVGSPKMKKSGGCLGWSVAVAVEETEGEADVADGEGAAAAGGLGFGGGRSVVSGWGRE</sequence>
<dbReference type="AlphaFoldDB" id="U7E2R8"/>
<gene>
    <name evidence="1" type="ORF">POPTR_019G115400</name>
</gene>